<evidence type="ECO:0000313" key="4">
    <source>
        <dbReference type="Proteomes" id="UP001515500"/>
    </source>
</evidence>
<name>A0AB40C963_DIOCR</name>
<evidence type="ECO:0000259" key="3">
    <source>
        <dbReference type="Pfam" id="PF04783"/>
    </source>
</evidence>
<dbReference type="Pfam" id="PF04782">
    <property type="entry name" value="DUF632"/>
    <property type="match status" value="1"/>
</dbReference>
<dbReference type="Pfam" id="PF04783">
    <property type="entry name" value="DUF630"/>
    <property type="match status" value="1"/>
</dbReference>
<proteinExistence type="predicted"/>
<dbReference type="RefSeq" id="XP_039136411.1">
    <property type="nucleotide sequence ID" value="XM_039280477.1"/>
</dbReference>
<evidence type="ECO:0000256" key="1">
    <source>
        <dbReference type="SAM" id="MobiDB-lite"/>
    </source>
</evidence>
<dbReference type="PANTHER" id="PTHR21450">
    <property type="entry name" value="PROTEIN ALTERED PHOSPHATE STARVATION RESPONSE 1"/>
    <property type="match status" value="1"/>
</dbReference>
<evidence type="ECO:0000313" key="7">
    <source>
        <dbReference type="RefSeq" id="XP_039136411.1"/>
    </source>
</evidence>
<feature type="region of interest" description="Disordered" evidence="1">
    <location>
        <begin position="278"/>
        <end position="322"/>
    </location>
</feature>
<feature type="region of interest" description="Disordered" evidence="1">
    <location>
        <begin position="213"/>
        <end position="242"/>
    </location>
</feature>
<feature type="domain" description="DUF632" evidence="2">
    <location>
        <begin position="335"/>
        <end position="679"/>
    </location>
</feature>
<reference evidence="5 6" key="1">
    <citation type="submission" date="2025-04" db="UniProtKB">
        <authorList>
            <consortium name="RefSeq"/>
        </authorList>
    </citation>
    <scope>IDENTIFICATION</scope>
</reference>
<dbReference type="InterPro" id="IPR006868">
    <property type="entry name" value="DUF630"/>
</dbReference>
<organism evidence="4 6">
    <name type="scientific">Dioscorea cayennensis subsp. rotundata</name>
    <name type="common">White Guinea yam</name>
    <name type="synonym">Dioscorea rotundata</name>
    <dbReference type="NCBI Taxonomy" id="55577"/>
    <lineage>
        <taxon>Eukaryota</taxon>
        <taxon>Viridiplantae</taxon>
        <taxon>Streptophyta</taxon>
        <taxon>Embryophyta</taxon>
        <taxon>Tracheophyta</taxon>
        <taxon>Spermatophyta</taxon>
        <taxon>Magnoliopsida</taxon>
        <taxon>Liliopsida</taxon>
        <taxon>Dioscoreales</taxon>
        <taxon>Dioscoreaceae</taxon>
        <taxon>Dioscorea</taxon>
    </lineage>
</organism>
<protein>
    <submittedName>
        <fullName evidence="5 6">Nitrate regulatory gene2 protein-like</fullName>
    </submittedName>
</protein>
<dbReference type="RefSeq" id="XP_039136410.1">
    <property type="nucleotide sequence ID" value="XM_039280476.1"/>
</dbReference>
<accession>A0AB40C963</accession>
<evidence type="ECO:0000313" key="5">
    <source>
        <dbReference type="RefSeq" id="XP_039136409.1"/>
    </source>
</evidence>
<dbReference type="Proteomes" id="UP001515500">
    <property type="component" value="Chromosome 12"/>
</dbReference>
<feature type="domain" description="DUF630" evidence="3">
    <location>
        <begin position="1"/>
        <end position="59"/>
    </location>
</feature>
<dbReference type="InterPro" id="IPR006867">
    <property type="entry name" value="DUF632"/>
</dbReference>
<dbReference type="PANTHER" id="PTHR21450:SF6">
    <property type="entry name" value="EXPRESSED PROTEIN"/>
    <property type="match status" value="1"/>
</dbReference>
<gene>
    <name evidence="5 6 7" type="primary">LOC120273773</name>
</gene>
<keyword evidence="4" id="KW-1185">Reference proteome</keyword>
<evidence type="ECO:0000313" key="6">
    <source>
        <dbReference type="RefSeq" id="XP_039136410.1"/>
    </source>
</evidence>
<dbReference type="GeneID" id="120273773"/>
<sequence>MGTSSSKIEDDKALALCRERKRLVRQALDGRCLLADAHVSYIQSLRNTGTALRKFVDPESPTESYLNTSASVRLEPLASAEISALLFSKSSSSFSRHMEMVESISPVPSRINSVQFREDHMKAGRSFSMTVEEKPPIPVTATLQTEDNSQKDTVSQSEENLATETTQILESPPWDYFKTPHSVENQYSFQDGHCLYHELDNGGYVKRLREEEGSLGLEEEGENASTNAREDIADSEEDFDEPSTAPLVRIFRNRNEVLDSNSVEESPMGVSMETVVLETETEQRNEQQTSTNNGFHDENSSISTPKATPSVAVHPVNGNGKEQSSANIIAAEVFLSCMREIEILFLRASESGKEVPRMLEANKVNFRPLFTDDKAHKSGASNFLTSCLSCCWEDVHLPEETAPSEVNALTFHRSASSLSSSSRNFTGVTSKGDVEDFGNNIFSSVCMTSGSHASTLDRLYAWERKLCDEVKASGIIRKKYEMKCKLLRSQESKAESPYKIDKTRAMVKDLHSRIIVALHRIDTISKKIEELRDKELQPQLEELIGGLTRMWETMLNCHKHQHNIIMSVCNNGSSSISVKPESHRQAILLLEFELNSLGLSFTQWISAHKSYLESINEWLLKCVYPLQQKSSKKGKYLKFSPRNDGAPPIFVTCGDWLAFLKDKNFPVGDVDTAIQNLLTITAKFLPNQEKGHGNKSKPVEDIQMNETTDKVIWNIDNFQSSLVVLLDQLKIFSETSLEKYVVLQKSIDSARRAYEN</sequence>
<evidence type="ECO:0000259" key="2">
    <source>
        <dbReference type="Pfam" id="PF04782"/>
    </source>
</evidence>
<dbReference type="RefSeq" id="XP_039136409.1">
    <property type="nucleotide sequence ID" value="XM_039280475.1"/>
</dbReference>
<dbReference type="AlphaFoldDB" id="A0AB40C963"/>